<keyword evidence="4" id="KW-0906">Nuclear pore complex</keyword>
<keyword evidence="4" id="KW-0539">Nucleus</keyword>
<dbReference type="CDD" id="cd13170">
    <property type="entry name" value="RanBD_NUP50"/>
    <property type="match status" value="1"/>
</dbReference>
<comment type="subcellular location">
    <subcellularLocation>
        <location evidence="1">Nucleus</location>
        <location evidence="1">Nuclear pore complex</location>
    </subcellularLocation>
</comment>
<dbReference type="InterPro" id="IPR011993">
    <property type="entry name" value="PH-like_dom_sf"/>
</dbReference>
<dbReference type="GO" id="GO:0051028">
    <property type="term" value="P:mRNA transport"/>
    <property type="evidence" value="ECO:0007669"/>
    <property type="project" value="UniProtKB-KW"/>
</dbReference>
<comment type="caution">
    <text evidence="6">The sequence shown here is derived from an EMBL/GenBank/DDBJ whole genome shotgun (WGS) entry which is preliminary data.</text>
</comment>
<gene>
    <name evidence="6" type="ORF">Fmac_002085</name>
</gene>
<keyword evidence="7" id="KW-1185">Reference proteome</keyword>
<evidence type="ECO:0000256" key="1">
    <source>
        <dbReference type="ARBA" id="ARBA00004567"/>
    </source>
</evidence>
<evidence type="ECO:0000313" key="6">
    <source>
        <dbReference type="EMBL" id="KAL2348085.1"/>
    </source>
</evidence>
<keyword evidence="2" id="KW-0509">mRNA transport</keyword>
<feature type="region of interest" description="Disordered" evidence="5">
    <location>
        <begin position="188"/>
        <end position="212"/>
    </location>
</feature>
<evidence type="ECO:0000256" key="3">
    <source>
        <dbReference type="ARBA" id="ARBA00023010"/>
    </source>
</evidence>
<dbReference type="GO" id="GO:0015031">
    <property type="term" value="P:protein transport"/>
    <property type="evidence" value="ECO:0007669"/>
    <property type="project" value="UniProtKB-KW"/>
</dbReference>
<dbReference type="InterPro" id="IPR045255">
    <property type="entry name" value="RanBP1-like"/>
</dbReference>
<sequence length="363" mass="39850">MMKGTKRLAVSEPNQADTNETLFRNKRIMEGSFFDVHRAEPSQQSMVAAPPLDAKRAESSQQHVRALNTQFASWVQMQLKNHPDELWEDGVRDYLDHASSIMEKFSDVVNWLKANATKTENSSADADATFSGKKISAEVINKENKSFGEKAGSAPVSAATNFASSWSPGLFSNSQNIFAFGNQSSAASNNNASDDVDGENEMEQPSSPSVKKSVETGVVVVHEVKCKLYVKLDLVHPNDFVFCYPWYVQSSDPADKDVWKDKGMGQLSIKCKEGVNKATKESKPTIVVRNEVGKILLNALLYPGIKTNLQKNSLVAIFHTSGNADGTGGDNDSVVARTFLIRMKTEDDRNKLASTIQEYAPAS</sequence>
<proteinExistence type="predicted"/>
<dbReference type="AlphaFoldDB" id="A0ABD1NIY4"/>
<accession>A0ABD1NIY4</accession>
<dbReference type="FunFam" id="2.30.29.30:FF:000515">
    <property type="entry name" value="AT4g11790/T5C23_220"/>
    <property type="match status" value="1"/>
</dbReference>
<reference evidence="6 7" key="1">
    <citation type="submission" date="2024-08" db="EMBL/GenBank/DDBJ databases">
        <title>Insights into the chromosomal genome structure of Flemingia macrophylla.</title>
        <authorList>
            <person name="Ding Y."/>
            <person name="Zhao Y."/>
            <person name="Bi W."/>
            <person name="Wu M."/>
            <person name="Zhao G."/>
            <person name="Gong Y."/>
            <person name="Li W."/>
            <person name="Zhang P."/>
        </authorList>
    </citation>
    <scope>NUCLEOTIDE SEQUENCE [LARGE SCALE GENOMIC DNA]</scope>
    <source>
        <strain evidence="6">DYQJB</strain>
        <tissue evidence="6">Leaf</tissue>
    </source>
</reference>
<evidence type="ECO:0000256" key="4">
    <source>
        <dbReference type="ARBA" id="ARBA00023132"/>
    </source>
</evidence>
<evidence type="ECO:0000313" key="7">
    <source>
        <dbReference type="Proteomes" id="UP001603857"/>
    </source>
</evidence>
<dbReference type="EMBL" id="JBGMDY010000001">
    <property type="protein sequence ID" value="KAL2348085.1"/>
    <property type="molecule type" value="Genomic_DNA"/>
</dbReference>
<protein>
    <recommendedName>
        <fullName evidence="8">RanBD1 domain-containing protein</fullName>
    </recommendedName>
</protein>
<dbReference type="Proteomes" id="UP001603857">
    <property type="component" value="Unassembled WGS sequence"/>
</dbReference>
<evidence type="ECO:0008006" key="8">
    <source>
        <dbReference type="Google" id="ProtNLM"/>
    </source>
</evidence>
<dbReference type="SUPFAM" id="SSF50729">
    <property type="entry name" value="PH domain-like"/>
    <property type="match status" value="1"/>
</dbReference>
<keyword evidence="3" id="KW-0811">Translocation</keyword>
<dbReference type="PANTHER" id="PTHR23138:SF141">
    <property type="entry name" value="NUCLEAR PORE COMPLEX PROTEIN NUP50"/>
    <property type="match status" value="1"/>
</dbReference>
<dbReference type="GO" id="GO:0005643">
    <property type="term" value="C:nuclear pore"/>
    <property type="evidence" value="ECO:0007669"/>
    <property type="project" value="UniProtKB-SubCell"/>
</dbReference>
<keyword evidence="2" id="KW-0813">Transport</keyword>
<organism evidence="6 7">
    <name type="scientific">Flemingia macrophylla</name>
    <dbReference type="NCBI Taxonomy" id="520843"/>
    <lineage>
        <taxon>Eukaryota</taxon>
        <taxon>Viridiplantae</taxon>
        <taxon>Streptophyta</taxon>
        <taxon>Embryophyta</taxon>
        <taxon>Tracheophyta</taxon>
        <taxon>Spermatophyta</taxon>
        <taxon>Magnoliopsida</taxon>
        <taxon>eudicotyledons</taxon>
        <taxon>Gunneridae</taxon>
        <taxon>Pentapetalae</taxon>
        <taxon>rosids</taxon>
        <taxon>fabids</taxon>
        <taxon>Fabales</taxon>
        <taxon>Fabaceae</taxon>
        <taxon>Papilionoideae</taxon>
        <taxon>50 kb inversion clade</taxon>
        <taxon>NPAAA clade</taxon>
        <taxon>indigoferoid/millettioid clade</taxon>
        <taxon>Phaseoleae</taxon>
        <taxon>Flemingia</taxon>
    </lineage>
</organism>
<evidence type="ECO:0000256" key="5">
    <source>
        <dbReference type="SAM" id="MobiDB-lite"/>
    </source>
</evidence>
<name>A0ABD1NIY4_9FABA</name>
<keyword evidence="4" id="KW-0653">Protein transport</keyword>
<dbReference type="Gene3D" id="2.30.29.30">
    <property type="entry name" value="Pleckstrin-homology domain (PH domain)/Phosphotyrosine-binding domain (PTB)"/>
    <property type="match status" value="1"/>
</dbReference>
<evidence type="ECO:0000256" key="2">
    <source>
        <dbReference type="ARBA" id="ARBA00022816"/>
    </source>
</evidence>
<dbReference type="PANTHER" id="PTHR23138">
    <property type="entry name" value="RAN BINDING PROTEIN"/>
    <property type="match status" value="1"/>
</dbReference>